<dbReference type="AlphaFoldDB" id="A0A9P6B6Y8"/>
<reference evidence="10" key="1">
    <citation type="journal article" date="2020" name="Nat. Commun.">
        <title>Large-scale genome sequencing of mycorrhizal fungi provides insights into the early evolution of symbiotic traits.</title>
        <authorList>
            <person name="Miyauchi S."/>
            <person name="Kiss E."/>
            <person name="Kuo A."/>
            <person name="Drula E."/>
            <person name="Kohler A."/>
            <person name="Sanchez-Garcia M."/>
            <person name="Morin E."/>
            <person name="Andreopoulos B."/>
            <person name="Barry K.W."/>
            <person name="Bonito G."/>
            <person name="Buee M."/>
            <person name="Carver A."/>
            <person name="Chen C."/>
            <person name="Cichocki N."/>
            <person name="Clum A."/>
            <person name="Culley D."/>
            <person name="Crous P.W."/>
            <person name="Fauchery L."/>
            <person name="Girlanda M."/>
            <person name="Hayes R.D."/>
            <person name="Keri Z."/>
            <person name="LaButti K."/>
            <person name="Lipzen A."/>
            <person name="Lombard V."/>
            <person name="Magnuson J."/>
            <person name="Maillard F."/>
            <person name="Murat C."/>
            <person name="Nolan M."/>
            <person name="Ohm R.A."/>
            <person name="Pangilinan J."/>
            <person name="Pereira M.F."/>
            <person name="Perotto S."/>
            <person name="Peter M."/>
            <person name="Pfister S."/>
            <person name="Riley R."/>
            <person name="Sitrit Y."/>
            <person name="Stielow J.B."/>
            <person name="Szollosi G."/>
            <person name="Zifcakova L."/>
            <person name="Stursova M."/>
            <person name="Spatafora J.W."/>
            <person name="Tedersoo L."/>
            <person name="Vaario L.M."/>
            <person name="Yamada A."/>
            <person name="Yan M."/>
            <person name="Wang P."/>
            <person name="Xu J."/>
            <person name="Bruns T."/>
            <person name="Baldrian P."/>
            <person name="Vilgalys R."/>
            <person name="Dunand C."/>
            <person name="Henrissat B."/>
            <person name="Grigoriev I.V."/>
            <person name="Hibbett D."/>
            <person name="Nagy L.G."/>
            <person name="Martin F.M."/>
        </authorList>
    </citation>
    <scope>NUCLEOTIDE SEQUENCE</scope>
    <source>
        <strain evidence="10">UP504</strain>
    </source>
</reference>
<dbReference type="PANTHER" id="PTHR16515:SF49">
    <property type="entry name" value="GASTRULA ZINC FINGER PROTEIN XLCGF49.1-LIKE-RELATED"/>
    <property type="match status" value="1"/>
</dbReference>
<dbReference type="Gene3D" id="3.30.160.60">
    <property type="entry name" value="Classic Zinc Finger"/>
    <property type="match status" value="2"/>
</dbReference>
<name>A0A9P6B6Y8_9AGAM</name>
<evidence type="ECO:0000256" key="8">
    <source>
        <dbReference type="SAM" id="MobiDB-lite"/>
    </source>
</evidence>
<dbReference type="EMBL" id="MU128922">
    <property type="protein sequence ID" value="KAF9518786.1"/>
    <property type="molecule type" value="Genomic_DNA"/>
</dbReference>
<evidence type="ECO:0000256" key="7">
    <source>
        <dbReference type="PROSITE-ProRule" id="PRU00042"/>
    </source>
</evidence>
<evidence type="ECO:0000256" key="4">
    <source>
        <dbReference type="ARBA" id="ARBA00022771"/>
    </source>
</evidence>
<organism evidence="10 11">
    <name type="scientific">Hydnum rufescens UP504</name>
    <dbReference type="NCBI Taxonomy" id="1448309"/>
    <lineage>
        <taxon>Eukaryota</taxon>
        <taxon>Fungi</taxon>
        <taxon>Dikarya</taxon>
        <taxon>Basidiomycota</taxon>
        <taxon>Agaricomycotina</taxon>
        <taxon>Agaricomycetes</taxon>
        <taxon>Cantharellales</taxon>
        <taxon>Hydnaceae</taxon>
        <taxon>Hydnum</taxon>
    </lineage>
</organism>
<evidence type="ECO:0000256" key="1">
    <source>
        <dbReference type="ARBA" id="ARBA00004123"/>
    </source>
</evidence>
<gene>
    <name evidence="10" type="ORF">BS47DRAFT_198013</name>
</gene>
<evidence type="ECO:0000256" key="3">
    <source>
        <dbReference type="ARBA" id="ARBA00022737"/>
    </source>
</evidence>
<dbReference type="GO" id="GO:0010468">
    <property type="term" value="P:regulation of gene expression"/>
    <property type="evidence" value="ECO:0007669"/>
    <property type="project" value="TreeGrafter"/>
</dbReference>
<feature type="region of interest" description="Disordered" evidence="8">
    <location>
        <begin position="1"/>
        <end position="30"/>
    </location>
</feature>
<proteinExistence type="predicted"/>
<evidence type="ECO:0000256" key="5">
    <source>
        <dbReference type="ARBA" id="ARBA00022833"/>
    </source>
</evidence>
<dbReference type="InterPro" id="IPR050331">
    <property type="entry name" value="Zinc_finger"/>
</dbReference>
<dbReference type="FunFam" id="3.30.160.60:FF:000176">
    <property type="entry name" value="zinc finger protein 70"/>
    <property type="match status" value="1"/>
</dbReference>
<dbReference type="InterPro" id="IPR013087">
    <property type="entry name" value="Znf_C2H2_type"/>
</dbReference>
<dbReference type="Pfam" id="PF00096">
    <property type="entry name" value="zf-C2H2"/>
    <property type="match status" value="2"/>
</dbReference>
<evidence type="ECO:0000256" key="6">
    <source>
        <dbReference type="ARBA" id="ARBA00023242"/>
    </source>
</evidence>
<protein>
    <recommendedName>
        <fullName evidence="9">C2H2-type domain-containing protein</fullName>
    </recommendedName>
</protein>
<evidence type="ECO:0000313" key="10">
    <source>
        <dbReference type="EMBL" id="KAF9518786.1"/>
    </source>
</evidence>
<dbReference type="PROSITE" id="PS50157">
    <property type="entry name" value="ZINC_FINGER_C2H2_2"/>
    <property type="match status" value="1"/>
</dbReference>
<evidence type="ECO:0000256" key="2">
    <source>
        <dbReference type="ARBA" id="ARBA00022723"/>
    </source>
</evidence>
<keyword evidence="3" id="KW-0677">Repeat</keyword>
<dbReference type="GO" id="GO:0005634">
    <property type="term" value="C:nucleus"/>
    <property type="evidence" value="ECO:0007669"/>
    <property type="project" value="UniProtKB-SubCell"/>
</dbReference>
<sequence length="157" mass="17597">MTPTNFEFHPLMSSEHTVPDVNDPGGDSWTLPIESASGPPDTYTTASSWRVTVNLEPAKRNLCSTCGAHFDRPSALKQHILSHTGEKPHLCNMCPSRFSTLSNLRRHQKSCQAIREHVAHCTLFIRRHPSLLLLPLHRTLPLPVPSNPQHLIVLQSF</sequence>
<keyword evidence="5" id="KW-0862">Zinc</keyword>
<dbReference type="PROSITE" id="PS00028">
    <property type="entry name" value="ZINC_FINGER_C2H2_1"/>
    <property type="match status" value="1"/>
</dbReference>
<accession>A0A9P6B6Y8</accession>
<dbReference type="SMART" id="SM00355">
    <property type="entry name" value="ZnF_C2H2"/>
    <property type="match status" value="2"/>
</dbReference>
<dbReference type="Proteomes" id="UP000886523">
    <property type="component" value="Unassembled WGS sequence"/>
</dbReference>
<keyword evidence="2" id="KW-0479">Metal-binding</keyword>
<dbReference type="InterPro" id="IPR036236">
    <property type="entry name" value="Znf_C2H2_sf"/>
</dbReference>
<evidence type="ECO:0000259" key="9">
    <source>
        <dbReference type="PROSITE" id="PS50157"/>
    </source>
</evidence>
<keyword evidence="11" id="KW-1185">Reference proteome</keyword>
<dbReference type="GO" id="GO:0008270">
    <property type="term" value="F:zinc ion binding"/>
    <property type="evidence" value="ECO:0007669"/>
    <property type="project" value="UniProtKB-KW"/>
</dbReference>
<dbReference type="PANTHER" id="PTHR16515">
    <property type="entry name" value="PR DOMAIN ZINC FINGER PROTEIN"/>
    <property type="match status" value="1"/>
</dbReference>
<dbReference type="SUPFAM" id="SSF57667">
    <property type="entry name" value="beta-beta-alpha zinc fingers"/>
    <property type="match status" value="1"/>
</dbReference>
<evidence type="ECO:0000313" key="11">
    <source>
        <dbReference type="Proteomes" id="UP000886523"/>
    </source>
</evidence>
<feature type="domain" description="C2H2-type" evidence="9">
    <location>
        <begin position="61"/>
        <end position="88"/>
    </location>
</feature>
<keyword evidence="6" id="KW-0539">Nucleus</keyword>
<dbReference type="OrthoDB" id="6077919at2759"/>
<comment type="caution">
    <text evidence="10">The sequence shown here is derived from an EMBL/GenBank/DDBJ whole genome shotgun (WGS) entry which is preliminary data.</text>
</comment>
<keyword evidence="4 7" id="KW-0863">Zinc-finger</keyword>
<comment type="subcellular location">
    <subcellularLocation>
        <location evidence="1">Nucleus</location>
    </subcellularLocation>
</comment>